<dbReference type="GO" id="GO:0006865">
    <property type="term" value="P:amino acid transport"/>
    <property type="evidence" value="ECO:0007669"/>
    <property type="project" value="InterPro"/>
</dbReference>
<name>A0A1I4A5E2_9PSEU</name>
<dbReference type="InterPro" id="IPR014757">
    <property type="entry name" value="Tscrpt_reg_IclR_C"/>
</dbReference>
<dbReference type="Proteomes" id="UP000199025">
    <property type="component" value="Unassembled WGS sequence"/>
</dbReference>
<feature type="transmembrane region" description="Helical" evidence="4">
    <location>
        <begin position="345"/>
        <end position="368"/>
    </location>
</feature>
<accession>A0A1I4A5E2</accession>
<evidence type="ECO:0000256" key="1">
    <source>
        <dbReference type="ARBA" id="ARBA00023015"/>
    </source>
</evidence>
<evidence type="ECO:0000259" key="5">
    <source>
        <dbReference type="PROSITE" id="PS51077"/>
    </source>
</evidence>
<keyword evidence="4" id="KW-0812">Transmembrane</keyword>
<evidence type="ECO:0000313" key="7">
    <source>
        <dbReference type="EMBL" id="SFK51544.1"/>
    </source>
</evidence>
<keyword evidence="4" id="KW-1133">Transmembrane helix</keyword>
<dbReference type="EMBL" id="FORP01000023">
    <property type="protein sequence ID" value="SFK51544.1"/>
    <property type="molecule type" value="Genomic_DNA"/>
</dbReference>
<dbReference type="PANTHER" id="PTHR30136:SF34">
    <property type="entry name" value="TRANSCRIPTIONAL REGULATOR"/>
    <property type="match status" value="1"/>
</dbReference>
<dbReference type="InterPro" id="IPR036388">
    <property type="entry name" value="WH-like_DNA-bd_sf"/>
</dbReference>
<dbReference type="AlphaFoldDB" id="A0A1I4A5E2"/>
<gene>
    <name evidence="7" type="ORF">SAMN05421835_12325</name>
</gene>
<dbReference type="PANTHER" id="PTHR30136">
    <property type="entry name" value="HELIX-TURN-HELIX TRANSCRIPTIONAL REGULATOR, ICLR FAMILY"/>
    <property type="match status" value="1"/>
</dbReference>
<feature type="domain" description="IclR-ED" evidence="6">
    <location>
        <begin position="70"/>
        <end position="254"/>
    </location>
</feature>
<keyword evidence="1" id="KW-0805">Transcription regulation</keyword>
<proteinExistence type="predicted"/>
<dbReference type="NCBIfam" id="TIGR02431">
    <property type="entry name" value="pcaR_pcaU"/>
    <property type="match status" value="1"/>
</dbReference>
<feature type="transmembrane region" description="Helical" evidence="4">
    <location>
        <begin position="264"/>
        <end position="284"/>
    </location>
</feature>
<keyword evidence="4" id="KW-0472">Membrane</keyword>
<dbReference type="InterPro" id="IPR012794">
    <property type="entry name" value="PcaR_PcaU"/>
</dbReference>
<sequence>MSREDPDVIDSVEKAFRLLQSFSAERPAMTVSSAAAATGLTRATARRILLTLQRLGFAETDGREFRLTAGVLRLGYGYLAALPFWEHAQPHMRALSDELREASSMATLDGGEIVYVARVPAPRSMSITLNVGSRLPAYPTSMGRVLLAALPDDELRSYLDTAELRRLTPHTTTDAGKLRAELRRVREQGYAVVDGEREEGVRSAAAPVRGSGGQVLAALNVSANAARVTLDELRDVFGIAVGNLAQGTAVALGLGTLIVRSQPLFTTLRWAGVVYLCYLGVQALRSARRGDYRMLDAIGSRASGFRRWREGFLSNITNPKVLALYLSVLPQFLDPVRSTAWDALLLAYTVAVLGALWLLVLMALVHRVRAWLQRRRVRRSLDAVTGSALIGFGIALAAEG</sequence>
<dbReference type="OrthoDB" id="9807558at2"/>
<dbReference type="SMART" id="SM00346">
    <property type="entry name" value="HTH_ICLR"/>
    <property type="match status" value="1"/>
</dbReference>
<dbReference type="GO" id="GO:0003700">
    <property type="term" value="F:DNA-binding transcription factor activity"/>
    <property type="evidence" value="ECO:0007669"/>
    <property type="project" value="TreeGrafter"/>
</dbReference>
<feature type="transmembrane region" description="Helical" evidence="4">
    <location>
        <begin position="312"/>
        <end position="333"/>
    </location>
</feature>
<dbReference type="InterPro" id="IPR050707">
    <property type="entry name" value="HTH_MetabolicPath_Reg"/>
</dbReference>
<dbReference type="GO" id="GO:0045892">
    <property type="term" value="P:negative regulation of DNA-templated transcription"/>
    <property type="evidence" value="ECO:0007669"/>
    <property type="project" value="TreeGrafter"/>
</dbReference>
<dbReference type="RefSeq" id="WP_091513903.1">
    <property type="nucleotide sequence ID" value="NZ_FORP01000023.1"/>
</dbReference>
<feature type="domain" description="HTH iclR-type" evidence="5">
    <location>
        <begin position="9"/>
        <end position="71"/>
    </location>
</feature>
<dbReference type="Pfam" id="PF09339">
    <property type="entry name" value="HTH_IclR"/>
    <property type="match status" value="1"/>
</dbReference>
<keyword evidence="3" id="KW-0804">Transcription</keyword>
<dbReference type="GO" id="GO:0046278">
    <property type="term" value="P:3,4-dihydroxybenzoate metabolic process"/>
    <property type="evidence" value="ECO:0007669"/>
    <property type="project" value="InterPro"/>
</dbReference>
<evidence type="ECO:0000313" key="8">
    <source>
        <dbReference type="Proteomes" id="UP000199025"/>
    </source>
</evidence>
<evidence type="ECO:0000259" key="6">
    <source>
        <dbReference type="PROSITE" id="PS51078"/>
    </source>
</evidence>
<dbReference type="SUPFAM" id="SSF55781">
    <property type="entry name" value="GAF domain-like"/>
    <property type="match status" value="1"/>
</dbReference>
<dbReference type="STRING" id="115433.SAMN05421835_12325"/>
<dbReference type="PROSITE" id="PS51077">
    <property type="entry name" value="HTH_ICLR"/>
    <property type="match status" value="1"/>
</dbReference>
<dbReference type="Gene3D" id="1.10.10.10">
    <property type="entry name" value="Winged helix-like DNA-binding domain superfamily/Winged helix DNA-binding domain"/>
    <property type="match status" value="1"/>
</dbReference>
<dbReference type="Gene3D" id="3.30.450.40">
    <property type="match status" value="1"/>
</dbReference>
<keyword evidence="8" id="KW-1185">Reference proteome</keyword>
<keyword evidence="2" id="KW-0238">DNA-binding</keyword>
<dbReference type="InterPro" id="IPR036390">
    <property type="entry name" value="WH_DNA-bd_sf"/>
</dbReference>
<dbReference type="GO" id="GO:0003677">
    <property type="term" value="F:DNA binding"/>
    <property type="evidence" value="ECO:0007669"/>
    <property type="project" value="UniProtKB-KW"/>
</dbReference>
<reference evidence="7 8" key="1">
    <citation type="submission" date="2016-10" db="EMBL/GenBank/DDBJ databases">
        <authorList>
            <person name="de Groot N.N."/>
        </authorList>
    </citation>
    <scope>NUCLEOTIDE SEQUENCE [LARGE SCALE GENOMIC DNA]</scope>
    <source>
        <strain evidence="7 8">DSM 44468</strain>
    </source>
</reference>
<dbReference type="GO" id="GO:0005886">
    <property type="term" value="C:plasma membrane"/>
    <property type="evidence" value="ECO:0007669"/>
    <property type="project" value="UniProtKB-SubCell"/>
</dbReference>
<dbReference type="InterPro" id="IPR029016">
    <property type="entry name" value="GAF-like_dom_sf"/>
</dbReference>
<protein>
    <submittedName>
        <fullName evidence="7">Beta-ketoadipate pathway transcriptional regulators, PcaR/PcaU/PobR family</fullName>
    </submittedName>
</protein>
<dbReference type="InterPro" id="IPR005471">
    <property type="entry name" value="Tscrpt_reg_IclR_N"/>
</dbReference>
<evidence type="ECO:0000256" key="3">
    <source>
        <dbReference type="ARBA" id="ARBA00023163"/>
    </source>
</evidence>
<dbReference type="GO" id="GO:0045893">
    <property type="term" value="P:positive regulation of DNA-templated transcription"/>
    <property type="evidence" value="ECO:0007669"/>
    <property type="project" value="InterPro"/>
</dbReference>
<dbReference type="PROSITE" id="PS51078">
    <property type="entry name" value="ICLR_ED"/>
    <property type="match status" value="1"/>
</dbReference>
<organism evidence="7 8">
    <name type="scientific">Amycolatopsis sacchari</name>
    <dbReference type="NCBI Taxonomy" id="115433"/>
    <lineage>
        <taxon>Bacteria</taxon>
        <taxon>Bacillati</taxon>
        <taxon>Actinomycetota</taxon>
        <taxon>Actinomycetes</taxon>
        <taxon>Pseudonocardiales</taxon>
        <taxon>Pseudonocardiaceae</taxon>
        <taxon>Amycolatopsis</taxon>
    </lineage>
</organism>
<evidence type="ECO:0000256" key="2">
    <source>
        <dbReference type="ARBA" id="ARBA00023125"/>
    </source>
</evidence>
<dbReference type="SUPFAM" id="SSF46785">
    <property type="entry name" value="Winged helix' DNA-binding domain"/>
    <property type="match status" value="1"/>
</dbReference>
<feature type="transmembrane region" description="Helical" evidence="4">
    <location>
        <begin position="236"/>
        <end position="258"/>
    </location>
</feature>
<dbReference type="Pfam" id="PF01614">
    <property type="entry name" value="IclR_C"/>
    <property type="match status" value="1"/>
</dbReference>
<evidence type="ECO:0000256" key="4">
    <source>
        <dbReference type="SAM" id="Phobius"/>
    </source>
</evidence>